<comment type="caution">
    <text evidence="9">The sequence shown here is derived from an EMBL/GenBank/DDBJ whole genome shotgun (WGS) entry which is preliminary data.</text>
</comment>
<comment type="cofactor">
    <cofactor evidence="1">
        <name>[4Fe-4S] cluster</name>
        <dbReference type="ChEBI" id="CHEBI:49883"/>
    </cofactor>
</comment>
<accession>A0A812J7Q8</accession>
<dbReference type="SFLD" id="SFLDS00029">
    <property type="entry name" value="Radical_SAM"/>
    <property type="match status" value="1"/>
</dbReference>
<dbReference type="Pfam" id="PF00534">
    <property type="entry name" value="Glycos_transf_1"/>
    <property type="match status" value="1"/>
</dbReference>
<keyword evidence="5" id="KW-0479">Metal-binding</keyword>
<name>A0A812J7Q8_9DINO</name>
<keyword evidence="3" id="KW-0808">Transferase</keyword>
<dbReference type="GO" id="GO:0016757">
    <property type="term" value="F:glycosyltransferase activity"/>
    <property type="evidence" value="ECO:0007669"/>
    <property type="project" value="UniProtKB-KW"/>
</dbReference>
<dbReference type="SFLD" id="SFLDG01387">
    <property type="entry name" value="BtrN-like_SPASM_domain_contain"/>
    <property type="match status" value="1"/>
</dbReference>
<dbReference type="PANTHER" id="PTHR45947:SF3">
    <property type="entry name" value="SULFOQUINOVOSYL TRANSFERASE SQD2"/>
    <property type="match status" value="1"/>
</dbReference>
<evidence type="ECO:0000256" key="2">
    <source>
        <dbReference type="ARBA" id="ARBA00022485"/>
    </source>
</evidence>
<proteinExistence type="predicted"/>
<dbReference type="Pfam" id="PF13186">
    <property type="entry name" value="SPASM"/>
    <property type="match status" value="1"/>
</dbReference>
<keyword evidence="10" id="KW-1185">Reference proteome</keyword>
<keyword evidence="2" id="KW-0004">4Fe-4S</keyword>
<dbReference type="Proteomes" id="UP000604046">
    <property type="component" value="Unassembled WGS sequence"/>
</dbReference>
<dbReference type="CDD" id="cd01335">
    <property type="entry name" value="Radical_SAM"/>
    <property type="match status" value="1"/>
</dbReference>
<evidence type="ECO:0000256" key="3">
    <source>
        <dbReference type="ARBA" id="ARBA00022676"/>
    </source>
</evidence>
<keyword evidence="6" id="KW-0408">Iron</keyword>
<evidence type="ECO:0000256" key="6">
    <source>
        <dbReference type="ARBA" id="ARBA00023004"/>
    </source>
</evidence>
<dbReference type="GO" id="GO:0051536">
    <property type="term" value="F:iron-sulfur cluster binding"/>
    <property type="evidence" value="ECO:0007669"/>
    <property type="project" value="UniProtKB-KW"/>
</dbReference>
<dbReference type="SUPFAM" id="SSF53756">
    <property type="entry name" value="UDP-Glycosyltransferase/glycogen phosphorylase"/>
    <property type="match status" value="1"/>
</dbReference>
<evidence type="ECO:0000313" key="10">
    <source>
        <dbReference type="Proteomes" id="UP000604046"/>
    </source>
</evidence>
<evidence type="ECO:0000259" key="8">
    <source>
        <dbReference type="PROSITE" id="PS51918"/>
    </source>
</evidence>
<dbReference type="PANTHER" id="PTHR45947">
    <property type="entry name" value="SULFOQUINOVOSYL TRANSFERASE SQD2"/>
    <property type="match status" value="1"/>
</dbReference>
<dbReference type="InterPro" id="IPR028098">
    <property type="entry name" value="Glyco_trans_4-like_N"/>
</dbReference>
<keyword evidence="3" id="KW-0328">Glycosyltransferase</keyword>
<dbReference type="InterPro" id="IPR013785">
    <property type="entry name" value="Aldolase_TIM"/>
</dbReference>
<dbReference type="InterPro" id="IPR007197">
    <property type="entry name" value="rSAM"/>
</dbReference>
<dbReference type="AlphaFoldDB" id="A0A812J7Q8"/>
<dbReference type="Pfam" id="PF13439">
    <property type="entry name" value="Glyco_transf_4"/>
    <property type="match status" value="1"/>
</dbReference>
<dbReference type="Pfam" id="PF04055">
    <property type="entry name" value="Radical_SAM"/>
    <property type="match status" value="1"/>
</dbReference>
<dbReference type="Gene3D" id="3.40.50.2000">
    <property type="entry name" value="Glycogen Phosphorylase B"/>
    <property type="match status" value="2"/>
</dbReference>
<dbReference type="Gene3D" id="3.20.20.70">
    <property type="entry name" value="Aldolase class I"/>
    <property type="match status" value="1"/>
</dbReference>
<protein>
    <recommendedName>
        <fullName evidence="8">Radical SAM core domain-containing protein</fullName>
    </recommendedName>
</protein>
<keyword evidence="4" id="KW-0949">S-adenosyl-L-methionine</keyword>
<dbReference type="GO" id="GO:0046872">
    <property type="term" value="F:metal ion binding"/>
    <property type="evidence" value="ECO:0007669"/>
    <property type="project" value="UniProtKB-KW"/>
</dbReference>
<dbReference type="SFLD" id="SFLDG01067">
    <property type="entry name" value="SPASM/twitch_domain_containing"/>
    <property type="match status" value="1"/>
</dbReference>
<evidence type="ECO:0000256" key="7">
    <source>
        <dbReference type="ARBA" id="ARBA00023014"/>
    </source>
</evidence>
<evidence type="ECO:0000313" key="9">
    <source>
        <dbReference type="EMBL" id="CAE7195657.1"/>
    </source>
</evidence>
<dbReference type="OrthoDB" id="9973777at2759"/>
<evidence type="ECO:0000256" key="1">
    <source>
        <dbReference type="ARBA" id="ARBA00001966"/>
    </source>
</evidence>
<dbReference type="InterPro" id="IPR034391">
    <property type="entry name" value="AdoMet-like_SPASM_containing"/>
</dbReference>
<dbReference type="InterPro" id="IPR058240">
    <property type="entry name" value="rSAM_sf"/>
</dbReference>
<organism evidence="9 10">
    <name type="scientific">Symbiodinium natans</name>
    <dbReference type="NCBI Taxonomy" id="878477"/>
    <lineage>
        <taxon>Eukaryota</taxon>
        <taxon>Sar</taxon>
        <taxon>Alveolata</taxon>
        <taxon>Dinophyceae</taxon>
        <taxon>Suessiales</taxon>
        <taxon>Symbiodiniaceae</taxon>
        <taxon>Symbiodinium</taxon>
    </lineage>
</organism>
<dbReference type="CDD" id="cd21109">
    <property type="entry name" value="SPASM"/>
    <property type="match status" value="1"/>
</dbReference>
<dbReference type="PROSITE" id="PS51918">
    <property type="entry name" value="RADICAL_SAM"/>
    <property type="match status" value="1"/>
</dbReference>
<sequence length="1081" mass="121532">MAAILPAQVHGLHGVQRVPVWTPRASPRTGTSWASCDDAPWPWLGLAALVAPWSYRNWRHGKVSAQTRAVRTACGAACVQGMWAEAAEADQPRRILLIIHGYPPLYNAGSEVYTQTLARELQHRGHEVLVFCREEDTIAPYFRVRTDFDGDVRLRIINLPNFRDRYRIAEVDQAVEEILEEFRPDVVHCGHLNHLSTSLVDVVTKKGVPFLYTLHDFWLNCPRGQYMQFTGEKPDDLWPVCDGQDDGKCAKRCYVPRIGSGDPDSHMDEHYWTGWIAKRMAHVRAVAEKVDLFIAPAQHLQQRFVADGFAPESKVVYLDYGFDRRRCQGRQREDGGPFTFAYIGTHKESKGVHHLIEAFAAVQSDAALPESRLKIFGRTLGQSTAALKRLAAKLGRNLGTLEWCGEYCNEDIVAEVFNKVDAIVVPSIWLENSPLVIHEAQQAGVLVITANVGGMAEYVQHEKNGLLFSHRDPNALAEQMRRCLLEPDWAKQLGQAGYLFSRDGQIPSVEDHVAKIAELYEETIQRRRSSDVRIGDSQDSPPWRLTLDTNPDDCNLHCDMCEGFSQYSTVEAERRSQGLSPRRMPMDLAQKVLREFVDLNLAWLKKGRSQVLEVIPSTMGEPLLYQHFEKLLELISEEDARLKAAGHDFGLKLNLTTNGTFPRLGARRWAELLLPLTSDIKISWNGAQKETQETIMKGHDFEKVMENVKILVQERDALVAAGGPVCRLTFQLTFLEENYQEIPDIVRLAADVGINRVKGHHLWAHWPEMARRAMKRDHDAVARWNAMVPSAMEAAKSRGALVQSENREAWCTRHAFFFKEAVLAANLGIELEGVNIIPKDSAQDLAPGAPCPFLQKELLELWVASDGRFNPCCAPDEKRLGLGYFGNLSEESLEDIWTGDPYQTLVATYATHSLCQGCTFRASDQLGFGLEHLGRLLAVSLMVHPIPDAPRQAMQSALSEEELCVRHEAPTRSPGCLCRSLRMLNCRLYVALLLKAAMPTVYTTTRIYFLGQLPQAGGVDVASQLYWVSLLLEVMEEALIAAYQQTSGAMGRRAECVRDSDSSFWSFGLWWLRTNESGIQA</sequence>
<evidence type="ECO:0000256" key="4">
    <source>
        <dbReference type="ARBA" id="ARBA00022691"/>
    </source>
</evidence>
<gene>
    <name evidence="9" type="ORF">SNAT2548_LOCUS5424</name>
</gene>
<reference evidence="9" key="1">
    <citation type="submission" date="2021-02" db="EMBL/GenBank/DDBJ databases">
        <authorList>
            <person name="Dougan E. K."/>
            <person name="Rhodes N."/>
            <person name="Thang M."/>
            <person name="Chan C."/>
        </authorList>
    </citation>
    <scope>NUCLEOTIDE SEQUENCE</scope>
</reference>
<dbReference type="SUPFAM" id="SSF102114">
    <property type="entry name" value="Radical SAM enzymes"/>
    <property type="match status" value="1"/>
</dbReference>
<evidence type="ECO:0000256" key="5">
    <source>
        <dbReference type="ARBA" id="ARBA00022723"/>
    </source>
</evidence>
<dbReference type="EMBL" id="CAJNDS010000347">
    <property type="protein sequence ID" value="CAE7195657.1"/>
    <property type="molecule type" value="Genomic_DNA"/>
</dbReference>
<feature type="domain" description="Radical SAM core" evidence="8">
    <location>
        <begin position="539"/>
        <end position="801"/>
    </location>
</feature>
<keyword evidence="7" id="KW-0411">Iron-sulfur</keyword>
<dbReference type="InterPro" id="IPR023885">
    <property type="entry name" value="4Fe4S-binding_SPASM_dom"/>
</dbReference>
<dbReference type="InterPro" id="IPR001296">
    <property type="entry name" value="Glyco_trans_1"/>
</dbReference>
<dbReference type="InterPro" id="IPR050194">
    <property type="entry name" value="Glycosyltransferase_grp1"/>
</dbReference>